<dbReference type="InterPro" id="IPR043519">
    <property type="entry name" value="NT_sf"/>
</dbReference>
<protein>
    <recommendedName>
        <fullName evidence="7">Bifunctional uridylyltransferase/uridylyl-removing enzyme</fullName>
        <shortName evidence="7">UTase/UR</shortName>
    </recommendedName>
    <alternativeName>
        <fullName evidence="7">Bifunctional [protein-PII] modification enzyme</fullName>
    </alternativeName>
    <alternativeName>
        <fullName evidence="7">Bifunctional nitrogen sensor protein</fullName>
    </alternativeName>
    <domain>
        <recommendedName>
            <fullName evidence="7">[Protein-PII] uridylyltransferase</fullName>
            <shortName evidence="7">PII uridylyltransferase</shortName>
            <shortName evidence="7">UTase</shortName>
            <ecNumber evidence="7">2.7.7.59</ecNumber>
        </recommendedName>
    </domain>
    <domain>
        <recommendedName>
            <fullName evidence="7">[Protein-PII]-UMP uridylyl-removing enzyme</fullName>
            <shortName evidence="7">UR</shortName>
            <ecNumber evidence="7">3.1.4.-</ecNumber>
        </recommendedName>
    </domain>
</protein>
<dbReference type="SUPFAM" id="SSF81593">
    <property type="entry name" value="Nucleotidyltransferase substrate binding subunit/domain"/>
    <property type="match status" value="1"/>
</dbReference>
<evidence type="ECO:0000256" key="2">
    <source>
        <dbReference type="ARBA" id="ARBA00022695"/>
    </source>
</evidence>
<dbReference type="Pfam" id="PF08335">
    <property type="entry name" value="GlnD_UR_UTase"/>
    <property type="match status" value="1"/>
</dbReference>
<comment type="cofactor">
    <cofactor evidence="7">
        <name>Mg(2+)</name>
        <dbReference type="ChEBI" id="CHEBI:18420"/>
    </cofactor>
</comment>
<dbReference type="InterPro" id="IPR003607">
    <property type="entry name" value="HD/PDEase_dom"/>
</dbReference>
<evidence type="ECO:0000256" key="4">
    <source>
        <dbReference type="ARBA" id="ARBA00022801"/>
    </source>
</evidence>
<dbReference type="CDD" id="cd04899">
    <property type="entry name" value="ACT_ACR-UUR-like_2"/>
    <property type="match status" value="1"/>
</dbReference>
<reference evidence="10 11" key="1">
    <citation type="submission" date="2019-12" db="EMBL/GenBank/DDBJ databases">
        <title>Microbes associate with the intestines of laboratory mice.</title>
        <authorList>
            <person name="Navarre W."/>
            <person name="Wong E."/>
        </authorList>
    </citation>
    <scope>NUCLEOTIDE SEQUENCE [LARGE SCALE GENOMIC DNA]</scope>
    <source>
        <strain evidence="10 11">NM82_D38</strain>
    </source>
</reference>
<dbReference type="InterPro" id="IPR006674">
    <property type="entry name" value="HD_domain"/>
</dbReference>
<dbReference type="Pfam" id="PF01909">
    <property type="entry name" value="NTP_transf_2"/>
    <property type="match status" value="1"/>
</dbReference>
<dbReference type="Pfam" id="PF01842">
    <property type="entry name" value="ACT"/>
    <property type="match status" value="1"/>
</dbReference>
<organism evidence="10 11">
    <name type="scientific">Parasutterella muris</name>
    <dbReference type="NCBI Taxonomy" id="2565572"/>
    <lineage>
        <taxon>Bacteria</taxon>
        <taxon>Pseudomonadati</taxon>
        <taxon>Pseudomonadota</taxon>
        <taxon>Betaproteobacteria</taxon>
        <taxon>Burkholderiales</taxon>
        <taxon>Sutterellaceae</taxon>
        <taxon>Parasutterella</taxon>
    </lineage>
</organism>
<dbReference type="OrthoDB" id="9758038at2"/>
<dbReference type="PANTHER" id="PTHR47320">
    <property type="entry name" value="BIFUNCTIONAL URIDYLYLTRANSFERASE/URIDYLYL-REMOVING ENZYME"/>
    <property type="match status" value="1"/>
</dbReference>
<dbReference type="NCBIfam" id="TIGR01693">
    <property type="entry name" value="UTase_glnD"/>
    <property type="match status" value="1"/>
</dbReference>
<dbReference type="SUPFAM" id="SSF55021">
    <property type="entry name" value="ACT-like"/>
    <property type="match status" value="2"/>
</dbReference>
<dbReference type="GO" id="GO:0006808">
    <property type="term" value="P:regulation of nitrogen utilization"/>
    <property type="evidence" value="ECO:0007669"/>
    <property type="project" value="UniProtKB-UniRule"/>
</dbReference>
<dbReference type="Pfam" id="PF01966">
    <property type="entry name" value="HD"/>
    <property type="match status" value="1"/>
</dbReference>
<evidence type="ECO:0000256" key="3">
    <source>
        <dbReference type="ARBA" id="ARBA00022737"/>
    </source>
</evidence>
<proteinExistence type="inferred from homology"/>
<dbReference type="HAMAP" id="MF_00277">
    <property type="entry name" value="PII_uridylyl_transf"/>
    <property type="match status" value="1"/>
</dbReference>
<dbReference type="EC" id="2.7.7.59" evidence="7"/>
<feature type="domain" description="ACT" evidence="8">
    <location>
        <begin position="673"/>
        <end position="755"/>
    </location>
</feature>
<feature type="domain" description="ACT" evidence="8">
    <location>
        <begin position="781"/>
        <end position="849"/>
    </location>
</feature>
<comment type="domain">
    <text evidence="7">Has four distinct domains: an N-terminal nucleotidyltransferase (NT) domain responsible for UTase activity, a central HD domain that encodes UR activity, and two C-terminal ACT domains that seem to have a role in glutamine sensing.</text>
</comment>
<dbReference type="GO" id="GO:0008081">
    <property type="term" value="F:phosphoric diester hydrolase activity"/>
    <property type="evidence" value="ECO:0007669"/>
    <property type="project" value="UniProtKB-UniRule"/>
</dbReference>
<dbReference type="InterPro" id="IPR013546">
    <property type="entry name" value="PII_UdlTrfase/GS_AdlTrfase"/>
</dbReference>
<keyword evidence="6 7" id="KW-0511">Multifunctional enzyme</keyword>
<comment type="catalytic activity">
    <reaction evidence="7">
        <text>[protein-PII]-uridylyl-L-tyrosine + H2O = [protein-PII]-L-tyrosine + UMP + H(+)</text>
        <dbReference type="Rhea" id="RHEA:48600"/>
        <dbReference type="Rhea" id="RHEA-COMP:12147"/>
        <dbReference type="Rhea" id="RHEA-COMP:12148"/>
        <dbReference type="ChEBI" id="CHEBI:15377"/>
        <dbReference type="ChEBI" id="CHEBI:15378"/>
        <dbReference type="ChEBI" id="CHEBI:46858"/>
        <dbReference type="ChEBI" id="CHEBI:57865"/>
        <dbReference type="ChEBI" id="CHEBI:90602"/>
    </reaction>
</comment>
<comment type="function">
    <text evidence="7">Modifies, by uridylylation and deuridylylation, the PII regulatory proteins (GlnB and homologs), in response to the nitrogen status of the cell that GlnD senses through the glutamine level. Under low glutamine levels, catalyzes the conversion of the PII proteins and UTP to PII-UMP and PPi, while under higher glutamine levels, GlnD hydrolyzes PII-UMP to PII and UMP (deuridylylation). Thus, controls uridylylation state and activity of the PII proteins, and plays an important role in the regulation of nitrogen metabolism.</text>
</comment>
<dbReference type="Proteomes" id="UP000472580">
    <property type="component" value="Unassembled WGS sequence"/>
</dbReference>
<dbReference type="AlphaFoldDB" id="A0A6L6YKV1"/>
<comment type="caution">
    <text evidence="10">The sequence shown here is derived from an EMBL/GenBank/DDBJ whole genome shotgun (WGS) entry which is preliminary data.</text>
</comment>
<dbReference type="CDD" id="cd04900">
    <property type="entry name" value="ACT_UUR-like_1"/>
    <property type="match status" value="1"/>
</dbReference>
<dbReference type="EC" id="3.1.4.-" evidence="7"/>
<evidence type="ECO:0000256" key="6">
    <source>
        <dbReference type="ARBA" id="ARBA00023268"/>
    </source>
</evidence>
<keyword evidence="2 7" id="KW-0548">Nucleotidyltransferase</keyword>
<evidence type="ECO:0000313" key="11">
    <source>
        <dbReference type="Proteomes" id="UP000472580"/>
    </source>
</evidence>
<dbReference type="InterPro" id="IPR002912">
    <property type="entry name" value="ACT_dom"/>
</dbReference>
<evidence type="ECO:0000256" key="7">
    <source>
        <dbReference type="HAMAP-Rule" id="MF_00277"/>
    </source>
</evidence>
<comment type="caution">
    <text evidence="7">Lacks conserved residue(s) required for the propagation of feature annotation.</text>
</comment>
<evidence type="ECO:0000259" key="9">
    <source>
        <dbReference type="PROSITE" id="PS51831"/>
    </source>
</evidence>
<dbReference type="GO" id="GO:0008773">
    <property type="term" value="F:[protein-PII] uridylyltransferase activity"/>
    <property type="evidence" value="ECO:0007669"/>
    <property type="project" value="UniProtKB-UniRule"/>
</dbReference>
<dbReference type="PROSITE" id="PS51831">
    <property type="entry name" value="HD"/>
    <property type="match status" value="1"/>
</dbReference>
<dbReference type="RefSeq" id="WP_160334136.1">
    <property type="nucleotide sequence ID" value="NZ_CALPCR010000009.1"/>
</dbReference>
<keyword evidence="4 7" id="KW-0378">Hydrolase</keyword>
<dbReference type="SUPFAM" id="SSF81891">
    <property type="entry name" value="Poly A polymerase C-terminal region-like"/>
    <property type="match status" value="1"/>
</dbReference>
<dbReference type="EMBL" id="WSRP01000001">
    <property type="protein sequence ID" value="MVX55701.1"/>
    <property type="molecule type" value="Genomic_DNA"/>
</dbReference>
<dbReference type="InterPro" id="IPR045865">
    <property type="entry name" value="ACT-like_dom_sf"/>
</dbReference>
<dbReference type="Gene3D" id="3.30.70.260">
    <property type="match status" value="1"/>
</dbReference>
<sequence>MQISEIINNFKKTRQQLANDFAETNDADKYLLEHSRAADEAVREILKLKELSSRISVVAIGGFGREQLFPYSDLDLLFLLPDDVLDSELNSVGAVIGELWSLGLTVGYSVRKLDECIEQARLDITAQTAMLESRLIAGDSELFKRYTSELEKSLDFKSFYRAKFIEQEHRHLKYHESSYTLEPNIKESPGGLRDLNILIWVLRAAKFGATFDEVHRSGLITRRECDLLEMVRVNLYRLRIHMHLLTSRHEDRLVFEIQEPLAKKLGLSGVPGRRASEILMQRFYVNAKTTGQLNSIILQAVKERFVTDSGPPLDLIDGFTVRGEVLDIASDNAFEESRTRILQAFMIQERHPEIARKSSRLYRALFGAHMLMDESWSEDPKNLQAFLKIIQGRRGVWHALNEMNHWGVLGRLLPDFKKIVGQMQHDLFHAYTVDQHTLLAIRYLRNFTHSENAHELPMCTELMVSLKDNWRLVLALLYHDIGKGRGGDHSKIGAEIVRDLCRRLNLKSDDAEYIEFMVREHLTMSQVAQKQDISDPEVVEAFARKVGNLDRLVGLYLITVCDIRATSHKIWNAWKAQLLQDLFLSTAKILKGRKMTRGMLVARRRQDALALCKFSAQDTERINAFWDNFDVAYFMKHSVRNIVWHAKTLLPHLESEHSFVAARPLRGLEHAHEILVFTKDRPELFAQIVSALQRTNLSVLEARIHTGKDGRVVDSFIVTDDESDPTFGATLKEFEVKLARLIDSGEKLQPPVQGRLSRQSRQFPITPSVTLRPDASERIYLLSVVATDRLGLLASVATVFVRFKLNLLTARIATLGERVEDIFLIESPRLQDPAFCGELETAILEVLEV</sequence>
<dbReference type="Gene3D" id="1.10.3090.10">
    <property type="entry name" value="cca-adding enzyme, domain 2"/>
    <property type="match status" value="1"/>
</dbReference>
<dbReference type="PIRSF" id="PIRSF006288">
    <property type="entry name" value="PII_uridyltransf"/>
    <property type="match status" value="1"/>
</dbReference>
<dbReference type="PANTHER" id="PTHR47320:SF1">
    <property type="entry name" value="BIFUNCTIONAL URIDYLYLTRANSFERASE_URIDYLYL-REMOVING ENZYME"/>
    <property type="match status" value="1"/>
</dbReference>
<keyword evidence="3" id="KW-0677">Repeat</keyword>
<dbReference type="InterPro" id="IPR010043">
    <property type="entry name" value="UTase/UR"/>
</dbReference>
<keyword evidence="11" id="KW-1185">Reference proteome</keyword>
<accession>A0A6L6YKV1</accession>
<dbReference type="InterPro" id="IPR002934">
    <property type="entry name" value="Polymerase_NTP_transf_dom"/>
</dbReference>
<evidence type="ECO:0000256" key="1">
    <source>
        <dbReference type="ARBA" id="ARBA00022679"/>
    </source>
</evidence>
<comment type="activity regulation">
    <text evidence="7">Uridylyltransferase (UTase) activity is inhibited by glutamine, while glutamine activates uridylyl-removing (UR) activity.</text>
</comment>
<dbReference type="PROSITE" id="PS51671">
    <property type="entry name" value="ACT"/>
    <property type="match status" value="2"/>
</dbReference>
<evidence type="ECO:0000256" key="5">
    <source>
        <dbReference type="ARBA" id="ARBA00022842"/>
    </source>
</evidence>
<feature type="domain" description="HD" evidence="9">
    <location>
        <begin position="433"/>
        <end position="549"/>
    </location>
</feature>
<comment type="catalytic activity">
    <reaction evidence="7">
        <text>[protein-PII]-L-tyrosine + UTP = [protein-PII]-uridylyl-L-tyrosine + diphosphate</text>
        <dbReference type="Rhea" id="RHEA:13673"/>
        <dbReference type="Rhea" id="RHEA-COMP:12147"/>
        <dbReference type="Rhea" id="RHEA-COMP:12148"/>
        <dbReference type="ChEBI" id="CHEBI:33019"/>
        <dbReference type="ChEBI" id="CHEBI:46398"/>
        <dbReference type="ChEBI" id="CHEBI:46858"/>
        <dbReference type="ChEBI" id="CHEBI:90602"/>
        <dbReference type="EC" id="2.7.7.59"/>
    </reaction>
</comment>
<name>A0A6L6YKV1_9BURK</name>
<comment type="similarity">
    <text evidence="7">Belongs to the GlnD family.</text>
</comment>
<feature type="region of interest" description="Uridylyltransferase" evidence="7">
    <location>
        <begin position="1"/>
        <end position="312"/>
    </location>
</feature>
<keyword evidence="5 7" id="KW-0460">Magnesium</keyword>
<keyword evidence="1 7" id="KW-0808">Transferase</keyword>
<gene>
    <name evidence="7 10" type="primary">glnD</name>
    <name evidence="10" type="ORF">E5987_00545</name>
</gene>
<evidence type="ECO:0000313" key="10">
    <source>
        <dbReference type="EMBL" id="MVX55701.1"/>
    </source>
</evidence>
<evidence type="ECO:0000259" key="8">
    <source>
        <dbReference type="PROSITE" id="PS51671"/>
    </source>
</evidence>
<dbReference type="CDD" id="cd00077">
    <property type="entry name" value="HDc"/>
    <property type="match status" value="1"/>
</dbReference>
<dbReference type="SUPFAM" id="SSF81301">
    <property type="entry name" value="Nucleotidyltransferase"/>
    <property type="match status" value="1"/>
</dbReference>